<evidence type="ECO:0000259" key="1">
    <source>
        <dbReference type="PROSITE" id="PS51752"/>
    </source>
</evidence>
<name>A0A498M4E6_LABRO</name>
<accession>A0A498M4E6</accession>
<evidence type="ECO:0000313" key="2">
    <source>
        <dbReference type="EMBL" id="RXN14044.1"/>
    </source>
</evidence>
<sequence>MTTTLHLVGGNGGDEFRFTGESNGASLLRMWVWVGPSQVKAVRAWLSDGCNKTFGRPDGEYTEFEFKPGERITTLSLWGNGNGTRLGGIKFKTNHHREFFVKMTSWGLKTEYPINVGSGFCLGLVGSSGLDIDCMGFLFLNNIQSVVVSNVSYPTISQVVPKVAVEEIKSVIFKNETSVGQRQTVETSKKIIKTNSWSVSENISATFSVDVKAGIPGIADVSTGFSTTVGVENTYSRVYTNEKTEILRTNVEVPPGKKVDVKISIGRCSFVLPYTGTVMMTCSNGSVFSFQTKGQYKGITYTDIKVDTKESKI</sequence>
<keyword evidence="3" id="KW-1185">Reference proteome</keyword>
<evidence type="ECO:0000313" key="3">
    <source>
        <dbReference type="Proteomes" id="UP000290572"/>
    </source>
</evidence>
<dbReference type="Pfam" id="PF01419">
    <property type="entry name" value="Jacalin"/>
    <property type="match status" value="1"/>
</dbReference>
<dbReference type="SUPFAM" id="SSF56973">
    <property type="entry name" value="Aerolisin/ETX pore-forming domain"/>
    <property type="match status" value="1"/>
</dbReference>
<dbReference type="Gene3D" id="2.170.15.10">
    <property type="entry name" value="Proaerolysin, chain A, domain 3"/>
    <property type="match status" value="1"/>
</dbReference>
<dbReference type="PANTHER" id="PTHR34007:SF1">
    <property type="entry name" value="AEROLYSIN-LIKE PROTEIN-RELATED"/>
    <property type="match status" value="1"/>
</dbReference>
<dbReference type="Proteomes" id="UP000290572">
    <property type="component" value="Unassembled WGS sequence"/>
</dbReference>
<dbReference type="InterPro" id="IPR001229">
    <property type="entry name" value="Jacalin-like_lectin_dom"/>
</dbReference>
<dbReference type="EMBL" id="QBIY01012927">
    <property type="protein sequence ID" value="RXN14044.1"/>
    <property type="molecule type" value="Genomic_DNA"/>
</dbReference>
<dbReference type="CDD" id="cd09302">
    <property type="entry name" value="Jacalin_like"/>
    <property type="match status" value="1"/>
</dbReference>
<dbReference type="PANTHER" id="PTHR34007">
    <property type="entry name" value="AEROLYSIN-LIKE PROTEIN-RELATED"/>
    <property type="match status" value="1"/>
</dbReference>
<feature type="domain" description="Jacalin-type lectin" evidence="1">
    <location>
        <begin position="2"/>
        <end position="141"/>
    </location>
</feature>
<protein>
    <submittedName>
        <fullName evidence="2">Natterin</fullName>
    </submittedName>
</protein>
<dbReference type="Gene3D" id="2.100.10.30">
    <property type="entry name" value="Jacalin-like lectin domain"/>
    <property type="match status" value="1"/>
</dbReference>
<dbReference type="AlphaFoldDB" id="A0A498M4E6"/>
<organism evidence="2 3">
    <name type="scientific">Labeo rohita</name>
    <name type="common">Indian major carp</name>
    <name type="synonym">Cyprinus rohita</name>
    <dbReference type="NCBI Taxonomy" id="84645"/>
    <lineage>
        <taxon>Eukaryota</taxon>
        <taxon>Metazoa</taxon>
        <taxon>Chordata</taxon>
        <taxon>Craniata</taxon>
        <taxon>Vertebrata</taxon>
        <taxon>Euteleostomi</taxon>
        <taxon>Actinopterygii</taxon>
        <taxon>Neopterygii</taxon>
        <taxon>Teleostei</taxon>
        <taxon>Ostariophysi</taxon>
        <taxon>Cypriniformes</taxon>
        <taxon>Cyprinidae</taxon>
        <taxon>Labeoninae</taxon>
        <taxon>Labeonini</taxon>
        <taxon>Labeo</taxon>
    </lineage>
</organism>
<dbReference type="InterPro" id="IPR036404">
    <property type="entry name" value="Jacalin-like_lectin_dom_sf"/>
</dbReference>
<proteinExistence type="predicted"/>
<reference evidence="2 3" key="1">
    <citation type="submission" date="2018-03" db="EMBL/GenBank/DDBJ databases">
        <title>Draft genome sequence of Rohu Carp (Labeo rohita).</title>
        <authorList>
            <person name="Das P."/>
            <person name="Kushwaha B."/>
            <person name="Joshi C.G."/>
            <person name="Kumar D."/>
            <person name="Nagpure N.S."/>
            <person name="Sahoo L."/>
            <person name="Das S.P."/>
            <person name="Bit A."/>
            <person name="Patnaik S."/>
            <person name="Meher P.K."/>
            <person name="Jayasankar P."/>
            <person name="Koringa P.G."/>
            <person name="Patel N.V."/>
            <person name="Hinsu A.T."/>
            <person name="Kumar R."/>
            <person name="Pandey M."/>
            <person name="Agarwal S."/>
            <person name="Srivastava S."/>
            <person name="Singh M."/>
            <person name="Iquebal M.A."/>
            <person name="Jaiswal S."/>
            <person name="Angadi U.B."/>
            <person name="Kumar N."/>
            <person name="Raza M."/>
            <person name="Shah T.M."/>
            <person name="Rai A."/>
            <person name="Jena J.K."/>
        </authorList>
    </citation>
    <scope>NUCLEOTIDE SEQUENCE [LARGE SCALE GENOMIC DNA]</scope>
    <source>
        <strain evidence="2">DASCIFA01</strain>
        <tissue evidence="2">Testis</tissue>
    </source>
</reference>
<dbReference type="InterPro" id="IPR053280">
    <property type="entry name" value="Aerolysin-like_pore-former"/>
</dbReference>
<dbReference type="PROSITE" id="PS51752">
    <property type="entry name" value="JACALIN_LECTIN"/>
    <property type="match status" value="1"/>
</dbReference>
<comment type="caution">
    <text evidence="2">The sequence shown here is derived from an EMBL/GenBank/DDBJ whole genome shotgun (WGS) entry which is preliminary data.</text>
</comment>
<dbReference type="STRING" id="84645.A0A498M4E6"/>
<gene>
    <name evidence="2" type="ORF">ROHU_028879</name>
</gene>